<name>A0A0G0YFZ3_9BACT</name>
<evidence type="ECO:0000313" key="2">
    <source>
        <dbReference type="EMBL" id="KKR99257.1"/>
    </source>
</evidence>
<accession>A0A0G0YFZ3</accession>
<feature type="region of interest" description="Disordered" evidence="1">
    <location>
        <begin position="71"/>
        <end position="95"/>
    </location>
</feature>
<feature type="region of interest" description="Disordered" evidence="1">
    <location>
        <begin position="1"/>
        <end position="23"/>
    </location>
</feature>
<proteinExistence type="predicted"/>
<dbReference type="AlphaFoldDB" id="A0A0G0YFZ3"/>
<organism evidence="2 3">
    <name type="scientific">Candidatus Uhrbacteria bacterium GW2011_GWC1_41_20</name>
    <dbReference type="NCBI Taxonomy" id="1618983"/>
    <lineage>
        <taxon>Bacteria</taxon>
        <taxon>Candidatus Uhriibacteriota</taxon>
    </lineage>
</organism>
<sequence length="95" mass="10818">MDRRPIQDRCASPAHRSREAISLLSDRRMPAMWRPGREAYPPRRQRIDRSGGCLRDRTLRPVALGCRDAYGPGRTRALQRPDPAGLRPQLSQPSC</sequence>
<evidence type="ECO:0000256" key="1">
    <source>
        <dbReference type="SAM" id="MobiDB-lite"/>
    </source>
</evidence>
<dbReference type="Proteomes" id="UP000033930">
    <property type="component" value="Unassembled WGS sequence"/>
</dbReference>
<reference evidence="2 3" key="1">
    <citation type="journal article" date="2015" name="Nature">
        <title>rRNA introns, odd ribosomes, and small enigmatic genomes across a large radiation of phyla.</title>
        <authorList>
            <person name="Brown C.T."/>
            <person name="Hug L.A."/>
            <person name="Thomas B.C."/>
            <person name="Sharon I."/>
            <person name="Castelle C.J."/>
            <person name="Singh A."/>
            <person name="Wilkins M.J."/>
            <person name="Williams K.H."/>
            <person name="Banfield J.F."/>
        </authorList>
    </citation>
    <scope>NUCLEOTIDE SEQUENCE [LARGE SCALE GENOMIC DNA]</scope>
</reference>
<evidence type="ECO:0000313" key="3">
    <source>
        <dbReference type="Proteomes" id="UP000033930"/>
    </source>
</evidence>
<dbReference type="EMBL" id="LCAW01000008">
    <property type="protein sequence ID" value="KKR99257.1"/>
    <property type="molecule type" value="Genomic_DNA"/>
</dbReference>
<comment type="caution">
    <text evidence="2">The sequence shown here is derived from an EMBL/GenBank/DDBJ whole genome shotgun (WGS) entry which is preliminary data.</text>
</comment>
<protein>
    <submittedName>
        <fullName evidence="2">Uncharacterized protein</fullName>
    </submittedName>
</protein>
<gene>
    <name evidence="2" type="ORF">UU50_C0008G0013</name>
</gene>